<dbReference type="InterPro" id="IPR022951">
    <property type="entry name" value="UPF0309"/>
</dbReference>
<evidence type="ECO:0000256" key="1">
    <source>
        <dbReference type="HAMAP-Rule" id="MF_01240"/>
    </source>
</evidence>
<dbReference type="GO" id="GO:0016853">
    <property type="term" value="F:isomerase activity"/>
    <property type="evidence" value="ECO:0007669"/>
    <property type="project" value="UniProtKB-KW"/>
</dbReference>
<gene>
    <name evidence="3" type="ORF">NCTC4824_00583</name>
</gene>
<dbReference type="PANTHER" id="PTHR30390:SF7">
    <property type="entry name" value="PHOSPHOHEPTOSE ISOMERASE"/>
    <property type="match status" value="1"/>
</dbReference>
<keyword evidence="3" id="KW-0413">Isomerase</keyword>
<dbReference type="RefSeq" id="WP_066142678.1">
    <property type="nucleotide sequence ID" value="NZ_CBCSGM010000002.1"/>
</dbReference>
<dbReference type="NCBIfam" id="NF002805">
    <property type="entry name" value="PRK02947.1"/>
    <property type="match status" value="1"/>
</dbReference>
<evidence type="ECO:0000313" key="4">
    <source>
        <dbReference type="Proteomes" id="UP000249134"/>
    </source>
</evidence>
<dbReference type="STRING" id="1348624.GCA_001591545_02627"/>
<dbReference type="CDD" id="cd05013">
    <property type="entry name" value="SIS_RpiR"/>
    <property type="match status" value="1"/>
</dbReference>
<dbReference type="PANTHER" id="PTHR30390">
    <property type="entry name" value="SEDOHEPTULOSE 7-PHOSPHATE ISOMERASE / DNAA INITIATOR-ASSOCIATING FACTOR FOR REPLICATION INITIATION"/>
    <property type="match status" value="1"/>
</dbReference>
<dbReference type="EMBL" id="LS483476">
    <property type="protein sequence ID" value="SQI52964.1"/>
    <property type="molecule type" value="Genomic_DNA"/>
</dbReference>
<dbReference type="GO" id="GO:0097367">
    <property type="term" value="F:carbohydrate derivative binding"/>
    <property type="evidence" value="ECO:0007669"/>
    <property type="project" value="InterPro"/>
</dbReference>
<dbReference type="KEGG" id="blen:NCTC4824_00583"/>
<reference evidence="3 4" key="1">
    <citation type="submission" date="2018-06" db="EMBL/GenBank/DDBJ databases">
        <authorList>
            <consortium name="Pathogen Informatics"/>
            <person name="Doyle S."/>
        </authorList>
    </citation>
    <scope>NUCLEOTIDE SEQUENCE [LARGE SCALE GENOMIC DNA]</scope>
    <source>
        <strain evidence="3 4">NCTC4824</strain>
    </source>
</reference>
<feature type="domain" description="SIS" evidence="2">
    <location>
        <begin position="31"/>
        <end position="214"/>
    </location>
</feature>
<accession>A0A2X4YX80</accession>
<evidence type="ECO:0000259" key="2">
    <source>
        <dbReference type="PROSITE" id="PS51464"/>
    </source>
</evidence>
<dbReference type="InterPro" id="IPR001347">
    <property type="entry name" value="SIS_dom"/>
</dbReference>
<dbReference type="InterPro" id="IPR050099">
    <property type="entry name" value="SIS_GmhA/DiaA_subfam"/>
</dbReference>
<dbReference type="SUPFAM" id="SSF53697">
    <property type="entry name" value="SIS domain"/>
    <property type="match status" value="1"/>
</dbReference>
<dbReference type="Pfam" id="PF13580">
    <property type="entry name" value="SIS_2"/>
    <property type="match status" value="1"/>
</dbReference>
<dbReference type="InterPro" id="IPR035472">
    <property type="entry name" value="RpiR-like_SIS"/>
</dbReference>
<dbReference type="InterPro" id="IPR046348">
    <property type="entry name" value="SIS_dom_sf"/>
</dbReference>
<organism evidence="3 4">
    <name type="scientific">Lederbergia lenta</name>
    <name type="common">Bacillus lentus</name>
    <dbReference type="NCBI Taxonomy" id="1467"/>
    <lineage>
        <taxon>Bacteria</taxon>
        <taxon>Bacillati</taxon>
        <taxon>Bacillota</taxon>
        <taxon>Bacilli</taxon>
        <taxon>Bacillales</taxon>
        <taxon>Bacillaceae</taxon>
        <taxon>Lederbergia</taxon>
    </lineage>
</organism>
<proteinExistence type="inferred from homology"/>
<protein>
    <recommendedName>
        <fullName evidence="1">UPF0309 protein NCTC4824_00583</fullName>
    </recommendedName>
</protein>
<evidence type="ECO:0000313" key="3">
    <source>
        <dbReference type="EMBL" id="SQI52964.1"/>
    </source>
</evidence>
<name>A0A2X4YX80_LEDLE</name>
<dbReference type="PROSITE" id="PS51464">
    <property type="entry name" value="SIS"/>
    <property type="match status" value="1"/>
</dbReference>
<dbReference type="Proteomes" id="UP000249134">
    <property type="component" value="Chromosome 1"/>
</dbReference>
<dbReference type="GO" id="GO:1901135">
    <property type="term" value="P:carbohydrate derivative metabolic process"/>
    <property type="evidence" value="ECO:0007669"/>
    <property type="project" value="InterPro"/>
</dbReference>
<comment type="similarity">
    <text evidence="1">Belongs to the UPF0309 family.</text>
</comment>
<dbReference type="AlphaFoldDB" id="A0A2X4YX80"/>
<sequence length="242" mass="26622">MIDTYFEKITERLNIVMEKEKEGMNKVARVIGKAIQNGGVVQLFGCGHSHILAEEAFYRAGGLVPINPIFHEPLMLHDNALLSSELERESDYALSFLKDEDIQEKDIMIIISTSGRNPVPIDAAIYARKKGACVIGITSVEYSNSQPSRHASGKLLHEVVDFVIDNHSVIGDAILTHEKVAVPFSPTSTVVGATIIHAIFAEVIVTMTESGLHPPIFLSANIEGGDEHNKSMLEKYGERISW</sequence>
<dbReference type="Gene3D" id="3.40.50.10490">
    <property type="entry name" value="Glucose-6-phosphate isomerase like protein, domain 1"/>
    <property type="match status" value="1"/>
</dbReference>
<keyword evidence="4" id="KW-1185">Reference proteome</keyword>
<dbReference type="HAMAP" id="MF_01240">
    <property type="entry name" value="UPF0309"/>
    <property type="match status" value="1"/>
</dbReference>